<organism evidence="1 2">
    <name type="scientific">Araneus ventricosus</name>
    <name type="common">Orbweaver spider</name>
    <name type="synonym">Epeira ventricosa</name>
    <dbReference type="NCBI Taxonomy" id="182803"/>
    <lineage>
        <taxon>Eukaryota</taxon>
        <taxon>Metazoa</taxon>
        <taxon>Ecdysozoa</taxon>
        <taxon>Arthropoda</taxon>
        <taxon>Chelicerata</taxon>
        <taxon>Arachnida</taxon>
        <taxon>Araneae</taxon>
        <taxon>Araneomorphae</taxon>
        <taxon>Entelegynae</taxon>
        <taxon>Araneoidea</taxon>
        <taxon>Araneidae</taxon>
        <taxon>Araneus</taxon>
    </lineage>
</organism>
<dbReference type="EMBL" id="BGPR01027564">
    <property type="protein sequence ID" value="GBN98150.1"/>
    <property type="molecule type" value="Genomic_DNA"/>
</dbReference>
<reference evidence="1 2" key="1">
    <citation type="journal article" date="2019" name="Sci. Rep.">
        <title>Orb-weaving spider Araneus ventricosus genome elucidates the spidroin gene catalogue.</title>
        <authorList>
            <person name="Kono N."/>
            <person name="Nakamura H."/>
            <person name="Ohtoshi R."/>
            <person name="Moran D.A.P."/>
            <person name="Shinohara A."/>
            <person name="Yoshida Y."/>
            <person name="Fujiwara M."/>
            <person name="Mori M."/>
            <person name="Tomita M."/>
            <person name="Arakawa K."/>
        </authorList>
    </citation>
    <scope>NUCLEOTIDE SEQUENCE [LARGE SCALE GENOMIC DNA]</scope>
</reference>
<dbReference type="Proteomes" id="UP000499080">
    <property type="component" value="Unassembled WGS sequence"/>
</dbReference>
<evidence type="ECO:0000313" key="1">
    <source>
        <dbReference type="EMBL" id="GBN98150.1"/>
    </source>
</evidence>
<comment type="caution">
    <text evidence="1">The sequence shown here is derived from an EMBL/GenBank/DDBJ whole genome shotgun (WGS) entry which is preliminary data.</text>
</comment>
<accession>A0A4Y2TDT4</accession>
<gene>
    <name evidence="1" type="ORF">AVEN_218491_1</name>
</gene>
<proteinExistence type="predicted"/>
<protein>
    <submittedName>
        <fullName evidence="1">Uncharacterized protein</fullName>
    </submittedName>
</protein>
<evidence type="ECO:0000313" key="2">
    <source>
        <dbReference type="Proteomes" id="UP000499080"/>
    </source>
</evidence>
<name>A0A4Y2TDT4_ARAVE</name>
<keyword evidence="2" id="KW-1185">Reference proteome</keyword>
<dbReference type="AlphaFoldDB" id="A0A4Y2TDT4"/>
<sequence>MNIRRVIQRHSSLISNFGSTTSHLHGVCGLGAVVNDLPYADHSRALHAILFLAHLFRQSFTAAPPIANPSTTGHSDTQLHLLPPSFQNKNPHLLRFPLERESLHPPPCIYTGRISAFMARQSKWSGWISKLPLHFAPILIEYRFWLGAVEFSWSGALLYVQLYSSTTCNSRTTGARLCQVSPFYHLLKFQPPHIAQFACNLI</sequence>